<proteinExistence type="predicted"/>
<protein>
    <submittedName>
        <fullName evidence="3">Uncharacterized protein C2orf80 homolog</fullName>
    </submittedName>
</protein>
<evidence type="ECO:0000313" key="3">
    <source>
        <dbReference type="RefSeq" id="XP_021082994.2"/>
    </source>
</evidence>
<dbReference type="PANTHER" id="PTHR36296">
    <property type="entry name" value="GAMMA-CRYSTALLIN A"/>
    <property type="match status" value="1"/>
</dbReference>
<gene>
    <name evidence="3" type="primary">CUNH2orf80</name>
</gene>
<dbReference type="Proteomes" id="UP000886700">
    <property type="component" value="Unplaced"/>
</dbReference>
<feature type="compositionally biased region" description="Basic residues" evidence="1">
    <location>
        <begin position="221"/>
        <end position="235"/>
    </location>
</feature>
<reference evidence="3" key="1">
    <citation type="submission" date="2025-08" db="UniProtKB">
        <authorList>
            <consortium name="RefSeq"/>
        </authorList>
    </citation>
    <scope>IDENTIFICATION</scope>
    <source>
        <tissue evidence="3">Liver</tissue>
    </source>
</reference>
<dbReference type="STRING" id="10036.ENSMAUP00000025640"/>
<name>A0A1U8BSS9_MESAU</name>
<dbReference type="InterPro" id="IPR038776">
    <property type="entry name" value="C2orf80"/>
</dbReference>
<dbReference type="GeneID" id="101837589"/>
<dbReference type="eggNOG" id="ENOG502S0E2">
    <property type="taxonomic scope" value="Eukaryota"/>
</dbReference>
<dbReference type="Pfam" id="PF17718">
    <property type="entry name" value="DUF5563"/>
    <property type="match status" value="1"/>
</dbReference>
<feature type="compositionally biased region" description="Low complexity" evidence="1">
    <location>
        <begin position="198"/>
        <end position="211"/>
    </location>
</feature>
<dbReference type="PANTHER" id="PTHR36296:SF1">
    <property type="entry name" value="CHROMOSOME 2 OPEN READING FRAME 80"/>
    <property type="match status" value="1"/>
</dbReference>
<evidence type="ECO:0000256" key="1">
    <source>
        <dbReference type="SAM" id="MobiDB-lite"/>
    </source>
</evidence>
<dbReference type="KEGG" id="maua:101837589"/>
<dbReference type="RefSeq" id="XP_021082994.2">
    <property type="nucleotide sequence ID" value="XM_021227335.2"/>
</dbReference>
<dbReference type="AlphaFoldDB" id="A0A1U8BSS9"/>
<sequence length="235" mass="26343">MLKLACRYPKERKCCHQPPVGGAQATDNLRSASLPPSVMEKRLVKQEVRRLLGEYIGIRLRENEFDPKGRGQLSFLDEMAHYDLAISVACQWLHPSEDLTWLQWEKLKVPLHGRPVYPNRRQREAVILSSYAGVLMNSIPIEEVLKIYGASSSANPDSTKVSQALLPRRSLHPFAMLTAPNAAECNHRQSVKLRRGAMTKQASSSSTKKAMVQNGNLAKGAHTHSSRTKSLRNDH</sequence>
<organism evidence="2 3">
    <name type="scientific">Mesocricetus auratus</name>
    <name type="common">Golden hamster</name>
    <dbReference type="NCBI Taxonomy" id="10036"/>
    <lineage>
        <taxon>Eukaryota</taxon>
        <taxon>Metazoa</taxon>
        <taxon>Chordata</taxon>
        <taxon>Craniata</taxon>
        <taxon>Vertebrata</taxon>
        <taxon>Euteleostomi</taxon>
        <taxon>Mammalia</taxon>
        <taxon>Eutheria</taxon>
        <taxon>Euarchontoglires</taxon>
        <taxon>Glires</taxon>
        <taxon>Rodentia</taxon>
        <taxon>Myomorpha</taxon>
        <taxon>Muroidea</taxon>
        <taxon>Cricetidae</taxon>
        <taxon>Cricetinae</taxon>
        <taxon>Mesocricetus</taxon>
    </lineage>
</organism>
<accession>A0A1U8BSS9</accession>
<feature type="region of interest" description="Disordered" evidence="1">
    <location>
        <begin position="197"/>
        <end position="235"/>
    </location>
</feature>
<keyword evidence="2" id="KW-1185">Reference proteome</keyword>
<evidence type="ECO:0000313" key="2">
    <source>
        <dbReference type="Proteomes" id="UP000886700"/>
    </source>
</evidence>